<proteinExistence type="predicted"/>
<evidence type="ECO:0000313" key="2">
    <source>
        <dbReference type="EMBL" id="AWH84032.1"/>
    </source>
</evidence>
<reference evidence="2 3" key="1">
    <citation type="submission" date="2018-04" db="EMBL/GenBank/DDBJ databases">
        <title>Genome sequencing of Flavobacterium sp. HYN0059.</title>
        <authorList>
            <person name="Yi H."/>
            <person name="Baek C."/>
        </authorList>
    </citation>
    <scope>NUCLEOTIDE SEQUENCE [LARGE SCALE GENOMIC DNA]</scope>
    <source>
        <strain evidence="2 3">HYN0059</strain>
    </source>
</reference>
<evidence type="ECO:0000313" key="3">
    <source>
        <dbReference type="Proteomes" id="UP000244929"/>
    </source>
</evidence>
<dbReference type="KEGG" id="falb:HYN59_02410"/>
<feature type="signal peptide" evidence="1">
    <location>
        <begin position="1"/>
        <end position="38"/>
    </location>
</feature>
<keyword evidence="1" id="KW-0732">Signal</keyword>
<dbReference type="AlphaFoldDB" id="A0A2S1QUD0"/>
<name>A0A2S1QUD0_9FLAO</name>
<sequence length="158" mass="18720">MFTNIAFYNFVHNMKKFLIQSYLWLSVLFLGGHAEAFAKQDAFLQNTPKNSAGKELDSFHSTSIENYAALINYATLHFEKQNDKIESFDNEEEEEELSISRLPFYKKYIELNKQFSTPYYANTPELSYQSLKKSVPTSRPFLHYTPQRRYIMFRVIRI</sequence>
<organism evidence="2 3">
    <name type="scientific">Flavobacterium album</name>
    <dbReference type="NCBI Taxonomy" id="2175091"/>
    <lineage>
        <taxon>Bacteria</taxon>
        <taxon>Pseudomonadati</taxon>
        <taxon>Bacteroidota</taxon>
        <taxon>Flavobacteriia</taxon>
        <taxon>Flavobacteriales</taxon>
        <taxon>Flavobacteriaceae</taxon>
        <taxon>Flavobacterium</taxon>
    </lineage>
</organism>
<dbReference type="EMBL" id="CP029186">
    <property type="protein sequence ID" value="AWH84032.1"/>
    <property type="molecule type" value="Genomic_DNA"/>
</dbReference>
<keyword evidence="3" id="KW-1185">Reference proteome</keyword>
<feature type="chain" id="PRO_5015546730" evidence="1">
    <location>
        <begin position="39"/>
        <end position="158"/>
    </location>
</feature>
<gene>
    <name evidence="2" type="ORF">HYN59_02410</name>
</gene>
<dbReference type="Proteomes" id="UP000244929">
    <property type="component" value="Chromosome"/>
</dbReference>
<accession>A0A2S1QUD0</accession>
<evidence type="ECO:0000256" key="1">
    <source>
        <dbReference type="SAM" id="SignalP"/>
    </source>
</evidence>
<protein>
    <submittedName>
        <fullName evidence="2">Uncharacterized protein</fullName>
    </submittedName>
</protein>